<dbReference type="Proteomes" id="UP000053841">
    <property type="component" value="Unassembled WGS sequence"/>
</dbReference>
<dbReference type="EMBL" id="KI964574">
    <property type="protein sequence ID" value="EUC35502.1"/>
    <property type="molecule type" value="Genomic_DNA"/>
</dbReference>
<dbReference type="AlphaFoldDB" id="W6Y7B2"/>
<name>W6Y7B2_COCC2</name>
<feature type="chain" id="PRO_5004885449" evidence="1">
    <location>
        <begin position="17"/>
        <end position="112"/>
    </location>
</feature>
<evidence type="ECO:0000256" key="1">
    <source>
        <dbReference type="SAM" id="SignalP"/>
    </source>
</evidence>
<proteinExistence type="predicted"/>
<protein>
    <submittedName>
        <fullName evidence="2">Uncharacterized protein</fullName>
    </submittedName>
</protein>
<evidence type="ECO:0000313" key="2">
    <source>
        <dbReference type="EMBL" id="EUC35502.1"/>
    </source>
</evidence>
<gene>
    <name evidence="2" type="ORF">COCCADRAFT_24576</name>
</gene>
<keyword evidence="3" id="KW-1185">Reference proteome</keyword>
<dbReference type="HOGENOM" id="CLU_2145428_0_0_1"/>
<dbReference type="GeneID" id="19145641"/>
<reference evidence="2 3" key="1">
    <citation type="journal article" date="2013" name="PLoS Genet.">
        <title>Comparative genome structure, secondary metabolite, and effector coding capacity across Cochliobolus pathogens.</title>
        <authorList>
            <person name="Condon B.J."/>
            <person name="Leng Y."/>
            <person name="Wu D."/>
            <person name="Bushley K.E."/>
            <person name="Ohm R.A."/>
            <person name="Otillar R."/>
            <person name="Martin J."/>
            <person name="Schackwitz W."/>
            <person name="Grimwood J."/>
            <person name="MohdZainudin N."/>
            <person name="Xue C."/>
            <person name="Wang R."/>
            <person name="Manning V.A."/>
            <person name="Dhillon B."/>
            <person name="Tu Z.J."/>
            <person name="Steffenson B.J."/>
            <person name="Salamov A."/>
            <person name="Sun H."/>
            <person name="Lowry S."/>
            <person name="LaButti K."/>
            <person name="Han J."/>
            <person name="Copeland A."/>
            <person name="Lindquist E."/>
            <person name="Barry K."/>
            <person name="Schmutz J."/>
            <person name="Baker S.E."/>
            <person name="Ciuffetti L.M."/>
            <person name="Grigoriev I.V."/>
            <person name="Zhong S."/>
            <person name="Turgeon B.G."/>
        </authorList>
    </citation>
    <scope>NUCLEOTIDE SEQUENCE [LARGE SCALE GENOMIC DNA]</scope>
    <source>
        <strain evidence="2 3">26-R-13</strain>
    </source>
</reference>
<dbReference type="RefSeq" id="XP_007710185.1">
    <property type="nucleotide sequence ID" value="XM_007711995.1"/>
</dbReference>
<keyword evidence="1" id="KW-0732">Signal</keyword>
<feature type="signal peptide" evidence="1">
    <location>
        <begin position="1"/>
        <end position="16"/>
    </location>
</feature>
<accession>W6Y7B2</accession>
<organism evidence="2 3">
    <name type="scientific">Cochliobolus carbonum (strain 26-R-13)</name>
    <name type="common">Maize leaf spot fungus</name>
    <name type="synonym">Bipolaris zeicola</name>
    <dbReference type="NCBI Taxonomy" id="930089"/>
    <lineage>
        <taxon>Eukaryota</taxon>
        <taxon>Fungi</taxon>
        <taxon>Dikarya</taxon>
        <taxon>Ascomycota</taxon>
        <taxon>Pezizomycotina</taxon>
        <taxon>Dothideomycetes</taxon>
        <taxon>Pleosporomycetidae</taxon>
        <taxon>Pleosporales</taxon>
        <taxon>Pleosporineae</taxon>
        <taxon>Pleosporaceae</taxon>
        <taxon>Bipolaris</taxon>
    </lineage>
</organism>
<sequence length="112" mass="12853">MVFLSLGLIFWGRLGSFNLCAWVEYELQHGVLVMQLRRHADRSRVVICRDTSSVALRPDFQAKQGRITQTFEEFRGYFSTDVFGLAALSVYEPGQTYGFKTARNGVYPKYTN</sequence>
<dbReference type="KEGG" id="bze:COCCADRAFT_24576"/>
<evidence type="ECO:0000313" key="3">
    <source>
        <dbReference type="Proteomes" id="UP000053841"/>
    </source>
</evidence>